<dbReference type="AlphaFoldDB" id="A0AAX0VM74"/>
<feature type="transmembrane region" description="Helical" evidence="1">
    <location>
        <begin position="140"/>
        <end position="158"/>
    </location>
</feature>
<gene>
    <name evidence="2" type="ORF">CYJ95_03725</name>
</gene>
<dbReference type="GO" id="GO:0005886">
    <property type="term" value="C:plasma membrane"/>
    <property type="evidence" value="ECO:0007669"/>
    <property type="project" value="TreeGrafter"/>
</dbReference>
<protein>
    <submittedName>
        <fullName evidence="2">Citrate transporter</fullName>
    </submittedName>
</protein>
<comment type="caution">
    <text evidence="2">The sequence shown here is derived from an EMBL/GenBank/DDBJ whole genome shotgun (WGS) entry which is preliminary data.</text>
</comment>
<sequence length="489" mass="50977">MIIGFLGIILSLLLLITMAYRGTSVVIAAPVCAAVAMVFSGAPFLATYTDIFMPALGKFITSYFPIFVTGAIFGRLMSITGYARAVAQVITRWLRPQRAILATVFTAAILTYGGVSVFVAVFVMFPLAKELFRMADLPRRMIPATIALGILTFTMTAVPGTPQIQNIIPGQFFGTGTFAAPIVGVVGSVLMLGLGLLWLHFRVGRLVAAGERFGHLTDLERAAGVGEANAGKAAGPTGDAAVGTLVKESEAGEVLLPEPRNALLPFLPILAVFVVNLLATTVVFPAMDWGYLQEEKYGGATLAGRSAVWAVLSALLAAVAIIVLLNLRHLRVIWENFIVGAQRSLVPIFSTASEVGYGAVIASLPAFAIVKNGILAPGMNALAATAISTSVIAGITGSASGGMTIALNAIGEDLRSLAVEQGYSLELLHRVTAMASGGLDSMPHNGAVITLLLVCGMTHRESYKDVAMITLVIPVLAVAVIVLGALAVG</sequence>
<reference evidence="2 3" key="1">
    <citation type="submission" date="2017-12" db="EMBL/GenBank/DDBJ databases">
        <title>Phylogenetic diversity of female urinary microbiome.</title>
        <authorList>
            <person name="Thomas-White K."/>
            <person name="Wolfe A.J."/>
        </authorList>
    </citation>
    <scope>NUCLEOTIDE SEQUENCE [LARGE SCALE GENOMIC DNA]</scope>
    <source>
        <strain evidence="2 3">UMB0038</strain>
    </source>
</reference>
<feature type="transmembrane region" description="Helical" evidence="1">
    <location>
        <begin position="99"/>
        <end position="128"/>
    </location>
</feature>
<keyword evidence="1" id="KW-0472">Membrane</keyword>
<dbReference type="EMBL" id="PKJT01000002">
    <property type="protein sequence ID" value="PKZ83007.1"/>
    <property type="molecule type" value="Genomic_DNA"/>
</dbReference>
<dbReference type="RefSeq" id="WP_101965649.1">
    <property type="nucleotide sequence ID" value="NZ_CP025616.2"/>
</dbReference>
<feature type="transmembrane region" description="Helical" evidence="1">
    <location>
        <begin position="307"/>
        <end position="327"/>
    </location>
</feature>
<feature type="transmembrane region" description="Helical" evidence="1">
    <location>
        <begin position="63"/>
        <end position="87"/>
    </location>
</feature>
<evidence type="ECO:0000256" key="1">
    <source>
        <dbReference type="SAM" id="Phobius"/>
    </source>
</evidence>
<dbReference type="PANTHER" id="PTHR30354">
    <property type="entry name" value="GNT FAMILY GLUCONATE TRANSPORTER"/>
    <property type="match status" value="1"/>
</dbReference>
<proteinExistence type="predicted"/>
<evidence type="ECO:0000313" key="2">
    <source>
        <dbReference type="EMBL" id="PKZ83007.1"/>
    </source>
</evidence>
<dbReference type="GO" id="GO:0015128">
    <property type="term" value="F:gluconate transmembrane transporter activity"/>
    <property type="evidence" value="ECO:0007669"/>
    <property type="project" value="InterPro"/>
</dbReference>
<dbReference type="InterPro" id="IPR003474">
    <property type="entry name" value="Glcn_transporter"/>
</dbReference>
<evidence type="ECO:0000313" key="3">
    <source>
        <dbReference type="Proteomes" id="UP000234847"/>
    </source>
</evidence>
<keyword evidence="1" id="KW-0812">Transmembrane</keyword>
<dbReference type="PANTHER" id="PTHR30354:SF7">
    <property type="entry name" value="BLL7963 PROTEIN"/>
    <property type="match status" value="1"/>
</dbReference>
<feature type="transmembrane region" description="Helical" evidence="1">
    <location>
        <begin position="466"/>
        <end position="488"/>
    </location>
</feature>
<keyword evidence="1" id="KW-1133">Transmembrane helix</keyword>
<feature type="transmembrane region" description="Helical" evidence="1">
    <location>
        <begin position="266"/>
        <end position="287"/>
    </location>
</feature>
<feature type="transmembrane region" description="Helical" evidence="1">
    <location>
        <begin position="178"/>
        <end position="199"/>
    </location>
</feature>
<organism evidence="2 3">
    <name type="scientific">Micrococcus luteus</name>
    <name type="common">Micrococcus lysodeikticus</name>
    <dbReference type="NCBI Taxonomy" id="1270"/>
    <lineage>
        <taxon>Bacteria</taxon>
        <taxon>Bacillati</taxon>
        <taxon>Actinomycetota</taxon>
        <taxon>Actinomycetes</taxon>
        <taxon>Micrococcales</taxon>
        <taxon>Micrococcaceae</taxon>
        <taxon>Micrococcus</taxon>
    </lineage>
</organism>
<accession>A0AAX0VM74</accession>
<name>A0AAX0VM74_MICLU</name>
<dbReference type="Proteomes" id="UP000234847">
    <property type="component" value="Unassembled WGS sequence"/>
</dbReference>